<organism evidence="2 3">
    <name type="scientific">Olpidium bornovanus</name>
    <dbReference type="NCBI Taxonomy" id="278681"/>
    <lineage>
        <taxon>Eukaryota</taxon>
        <taxon>Fungi</taxon>
        <taxon>Fungi incertae sedis</taxon>
        <taxon>Olpidiomycota</taxon>
        <taxon>Olpidiomycotina</taxon>
        <taxon>Olpidiomycetes</taxon>
        <taxon>Olpidiales</taxon>
        <taxon>Olpidiaceae</taxon>
        <taxon>Olpidium</taxon>
    </lineage>
</organism>
<name>A0A8H8DHI7_9FUNG</name>
<dbReference type="PANTHER" id="PTHR32215:SF0">
    <property type="entry name" value="CILIA- AND FLAGELLA-ASSOCIATED PROTEIN 57"/>
    <property type="match status" value="1"/>
</dbReference>
<keyword evidence="3" id="KW-1185">Reference proteome</keyword>
<evidence type="ECO:0000313" key="2">
    <source>
        <dbReference type="EMBL" id="KAG5458799.1"/>
    </source>
</evidence>
<gene>
    <name evidence="2" type="ORF">BJ554DRAFT_909</name>
</gene>
<sequence length="185" mass="21843">MLCPAQIQERDETIQDKEKRIYDLKKKNQELEKFKFVLDYKIKELKRQMEPRDNQIADMKRKSDVRYSDCAGRWPALLALLTDPEMGAELAQYHKSNAGLALTIDDLRSKLKAAEREVEKEKEHYCKKDRVNEKAVEADMEVEYNRQREYLERTVASLRRKVAKDVGTHRADNVRIMQENVSLIK</sequence>
<dbReference type="InterPro" id="IPR052993">
    <property type="entry name" value="CFA-57"/>
</dbReference>
<keyword evidence="1" id="KW-0175">Coiled coil</keyword>
<dbReference type="Proteomes" id="UP000673691">
    <property type="component" value="Unassembled WGS sequence"/>
</dbReference>
<accession>A0A8H8DHI7</accession>
<dbReference type="PANTHER" id="PTHR32215">
    <property type="entry name" value="CILIA- AND FLAGELLA-ASSOCIATED PROTEIN 57"/>
    <property type="match status" value="1"/>
</dbReference>
<feature type="coiled-coil region" evidence="1">
    <location>
        <begin position="97"/>
        <end position="124"/>
    </location>
</feature>
<comment type="caution">
    <text evidence="2">The sequence shown here is derived from an EMBL/GenBank/DDBJ whole genome shotgun (WGS) entry which is preliminary data.</text>
</comment>
<evidence type="ECO:0000313" key="3">
    <source>
        <dbReference type="Proteomes" id="UP000673691"/>
    </source>
</evidence>
<dbReference type="OrthoDB" id="10251741at2759"/>
<protein>
    <submittedName>
        <fullName evidence="2">Uncharacterized protein</fullName>
    </submittedName>
</protein>
<dbReference type="EMBL" id="JAEFCI010007888">
    <property type="protein sequence ID" value="KAG5458799.1"/>
    <property type="molecule type" value="Genomic_DNA"/>
</dbReference>
<dbReference type="AlphaFoldDB" id="A0A8H8DHI7"/>
<reference evidence="2 3" key="1">
    <citation type="journal article" name="Sci. Rep.">
        <title>Genome-scale phylogenetic analyses confirm Olpidium as the closest living zoosporic fungus to the non-flagellated, terrestrial fungi.</title>
        <authorList>
            <person name="Chang Y."/>
            <person name="Rochon D."/>
            <person name="Sekimoto S."/>
            <person name="Wang Y."/>
            <person name="Chovatia M."/>
            <person name="Sandor L."/>
            <person name="Salamov A."/>
            <person name="Grigoriev I.V."/>
            <person name="Stajich J.E."/>
            <person name="Spatafora J.W."/>
        </authorList>
    </citation>
    <scope>NUCLEOTIDE SEQUENCE [LARGE SCALE GENOMIC DNA]</scope>
    <source>
        <strain evidence="2">S191</strain>
    </source>
</reference>
<evidence type="ECO:0000256" key="1">
    <source>
        <dbReference type="SAM" id="Coils"/>
    </source>
</evidence>
<proteinExistence type="predicted"/>